<evidence type="ECO:0000256" key="7">
    <source>
        <dbReference type="ARBA" id="ARBA00023237"/>
    </source>
</evidence>
<evidence type="ECO:0000313" key="14">
    <source>
        <dbReference type="Proteomes" id="UP000199450"/>
    </source>
</evidence>
<feature type="signal peptide" evidence="10">
    <location>
        <begin position="1"/>
        <end position="18"/>
    </location>
</feature>
<evidence type="ECO:0000256" key="8">
    <source>
        <dbReference type="PROSITE-ProRule" id="PRU01360"/>
    </source>
</evidence>
<evidence type="ECO:0000256" key="5">
    <source>
        <dbReference type="ARBA" id="ARBA00023077"/>
    </source>
</evidence>
<evidence type="ECO:0000256" key="2">
    <source>
        <dbReference type="ARBA" id="ARBA00022448"/>
    </source>
</evidence>
<gene>
    <name evidence="13" type="ORF">SAMN05421856_101499</name>
</gene>
<dbReference type="AlphaFoldDB" id="A0A1H7W6N2"/>
<evidence type="ECO:0000313" key="13">
    <source>
        <dbReference type="EMBL" id="SEM16638.1"/>
    </source>
</evidence>
<dbReference type="STRING" id="295069.SAMN05421856_101499"/>
<dbReference type="Proteomes" id="UP000199450">
    <property type="component" value="Unassembled WGS sequence"/>
</dbReference>
<dbReference type="NCBIfam" id="TIGR04056">
    <property type="entry name" value="OMP_RagA_SusC"/>
    <property type="match status" value="1"/>
</dbReference>
<dbReference type="InterPro" id="IPR037066">
    <property type="entry name" value="Plug_dom_sf"/>
</dbReference>
<keyword evidence="7 8" id="KW-0998">Cell outer membrane</keyword>
<dbReference type="RefSeq" id="WP_089998244.1">
    <property type="nucleotide sequence ID" value="NZ_FOBV01000001.1"/>
</dbReference>
<dbReference type="GO" id="GO:0009279">
    <property type="term" value="C:cell outer membrane"/>
    <property type="evidence" value="ECO:0007669"/>
    <property type="project" value="UniProtKB-SubCell"/>
</dbReference>
<dbReference type="InterPro" id="IPR036942">
    <property type="entry name" value="Beta-barrel_TonB_sf"/>
</dbReference>
<dbReference type="OrthoDB" id="9768177at2"/>
<dbReference type="SUPFAM" id="SSF56935">
    <property type="entry name" value="Porins"/>
    <property type="match status" value="1"/>
</dbReference>
<dbReference type="Gene3D" id="2.170.130.10">
    <property type="entry name" value="TonB-dependent receptor, plug domain"/>
    <property type="match status" value="1"/>
</dbReference>
<dbReference type="InterPro" id="IPR039426">
    <property type="entry name" value="TonB-dep_rcpt-like"/>
</dbReference>
<keyword evidence="10" id="KW-0732">Signal</keyword>
<keyword evidence="6 8" id="KW-0472">Membrane</keyword>
<dbReference type="InterPro" id="IPR023997">
    <property type="entry name" value="TonB-dep_OMP_SusC/RagA_CS"/>
</dbReference>
<accession>A0A1H7W6N2</accession>
<reference evidence="14" key="1">
    <citation type="submission" date="2016-10" db="EMBL/GenBank/DDBJ databases">
        <authorList>
            <person name="Varghese N."/>
            <person name="Submissions S."/>
        </authorList>
    </citation>
    <scope>NUCLEOTIDE SEQUENCE [LARGE SCALE GENOMIC DNA]</scope>
    <source>
        <strain evidence="14">DSM 17453</strain>
    </source>
</reference>
<dbReference type="InterPro" id="IPR012910">
    <property type="entry name" value="Plug_dom"/>
</dbReference>
<feature type="domain" description="TonB-dependent receptor plug" evidence="12">
    <location>
        <begin position="52"/>
        <end position="158"/>
    </location>
</feature>
<evidence type="ECO:0000259" key="11">
    <source>
        <dbReference type="Pfam" id="PF00593"/>
    </source>
</evidence>
<sequence>MKKLTASVLLVVLSSSFAMVNAQKKRNDSIREGNIGEVVITGALGIQKKADAQTAAVQVVNSDQITAASNPSAIFSLQGKVSGVSITNTNSSVTGTPKIQIRGMRSLTGNNNALVVIDNVISSASALQQLAPELIESMNILKGSQAAALYGSDGVNGVVLVTTKKGAKGRMRVTYNGSIDFESVLNTPERQRNYGQGWYGGKINVENGSWGASFNGPLGGQVVPYGIPLYDVNGDGHISVNQDDNTPGPDDASSIMSTYAPYGKNNVKDFFKTGTVYQNGITANIGDENSYLLLSLDHLQREFVVPDDKLKRMSAFLKAGTKFGKWNFDAIVNYTRQTTNTTDSNLYEDLMMSSTDIPITRWKDYPDNGYAWNIFYQNPYWSIKHVRFNNTTDRLNLIGTVGYKINKNIDVLYRSNLQYLGSSSNQWNDGWSSTLVTDATAITSSYAQSNASQTKYYGDLLVNFNYDLTDDLNMKLNVGHNFQNFSYNTTSAGGSGLIIPGLYQIWNLANPTNPYNLDNTRGSYNSQAVFANLDLGYKDYLFLTATARNEWNSVLPEGERSYFFPSVGVSFIPTKLTDFGGNVLNYLKVYGNISGTANASSVGAYSIRNYFGLGAGFPFTPTGGLSFLSPTSQTDKNIKPEKVSKKEVGLSLGFFNNRILLNGSVYQDDTTDMITNRTTSVASGIASLLTNVGKLRNRGIDADINVTALKSQDFRWEIGANFTTYETEVLEVAPDTDRVAIGGTTLVGIYAIKGMKGLQLMGTDFVRDDQGRVIVDATTGRPSVTSTLQNLGSVNPKYLWGFNTSVNYKGFKLTATADWRIGGKITTELLQNMAFSGSLPESGNFDREAGFIMPNSSYLSNGQYVANNDVYYQYASGGTGNPLYDGVEYYYQNQFGTVGANQVVSASYFKLREVALSYTFSSDMLKNSGLTGLTIGVHARNPFVKYSDNNRNFVDPESAYTTGNAQGYATVGQYPSIKSYGFSVNVNF</sequence>
<feature type="chain" id="PRO_5011582337" evidence="10">
    <location>
        <begin position="19"/>
        <end position="988"/>
    </location>
</feature>
<dbReference type="PROSITE" id="PS52016">
    <property type="entry name" value="TONB_DEPENDENT_REC_3"/>
    <property type="match status" value="1"/>
</dbReference>
<name>A0A1H7W6N2_9FLAO</name>
<evidence type="ECO:0000256" key="6">
    <source>
        <dbReference type="ARBA" id="ARBA00023136"/>
    </source>
</evidence>
<comment type="similarity">
    <text evidence="8 9">Belongs to the TonB-dependent receptor family.</text>
</comment>
<dbReference type="InterPro" id="IPR023996">
    <property type="entry name" value="TonB-dep_OMP_SusC/RagA"/>
</dbReference>
<keyword evidence="3 8" id="KW-1134">Transmembrane beta strand</keyword>
<proteinExistence type="inferred from homology"/>
<dbReference type="EMBL" id="FOBV01000001">
    <property type="protein sequence ID" value="SEM16638.1"/>
    <property type="molecule type" value="Genomic_DNA"/>
</dbReference>
<dbReference type="Pfam" id="PF00593">
    <property type="entry name" value="TonB_dep_Rec_b-barrel"/>
    <property type="match status" value="1"/>
</dbReference>
<dbReference type="InterPro" id="IPR000531">
    <property type="entry name" value="Beta-barrel_TonB"/>
</dbReference>
<evidence type="ECO:0000256" key="9">
    <source>
        <dbReference type="RuleBase" id="RU003357"/>
    </source>
</evidence>
<evidence type="ECO:0000256" key="4">
    <source>
        <dbReference type="ARBA" id="ARBA00022692"/>
    </source>
</evidence>
<comment type="subcellular location">
    <subcellularLocation>
        <location evidence="1 8">Cell outer membrane</location>
        <topology evidence="1 8">Multi-pass membrane protein</topology>
    </subcellularLocation>
</comment>
<keyword evidence="2 8" id="KW-0813">Transport</keyword>
<evidence type="ECO:0000256" key="3">
    <source>
        <dbReference type="ARBA" id="ARBA00022452"/>
    </source>
</evidence>
<dbReference type="Gene3D" id="2.40.170.20">
    <property type="entry name" value="TonB-dependent receptor, beta-barrel domain"/>
    <property type="match status" value="1"/>
</dbReference>
<keyword evidence="4 8" id="KW-0812">Transmembrane</keyword>
<evidence type="ECO:0000256" key="1">
    <source>
        <dbReference type="ARBA" id="ARBA00004571"/>
    </source>
</evidence>
<dbReference type="Pfam" id="PF07715">
    <property type="entry name" value="Plug"/>
    <property type="match status" value="1"/>
</dbReference>
<keyword evidence="14" id="KW-1185">Reference proteome</keyword>
<dbReference type="NCBIfam" id="TIGR04057">
    <property type="entry name" value="SusC_RagA_signa"/>
    <property type="match status" value="1"/>
</dbReference>
<evidence type="ECO:0000256" key="10">
    <source>
        <dbReference type="SAM" id="SignalP"/>
    </source>
</evidence>
<keyword evidence="5 9" id="KW-0798">TonB box</keyword>
<organism evidence="13 14">
    <name type="scientific">Chryseobacterium taichungense</name>
    <dbReference type="NCBI Taxonomy" id="295069"/>
    <lineage>
        <taxon>Bacteria</taxon>
        <taxon>Pseudomonadati</taxon>
        <taxon>Bacteroidota</taxon>
        <taxon>Flavobacteriia</taxon>
        <taxon>Flavobacteriales</taxon>
        <taxon>Weeksellaceae</taxon>
        <taxon>Chryseobacterium group</taxon>
        <taxon>Chryseobacterium</taxon>
    </lineage>
</organism>
<evidence type="ECO:0000259" key="12">
    <source>
        <dbReference type="Pfam" id="PF07715"/>
    </source>
</evidence>
<feature type="domain" description="TonB-dependent receptor-like beta-barrel" evidence="11">
    <location>
        <begin position="353"/>
        <end position="745"/>
    </location>
</feature>
<protein>
    <submittedName>
        <fullName evidence="13">TonB-linked outer membrane protein, SusC/RagA family</fullName>
    </submittedName>
</protein>